<dbReference type="SUPFAM" id="SSF51735">
    <property type="entry name" value="NAD(P)-binding Rossmann-fold domains"/>
    <property type="match status" value="1"/>
</dbReference>
<keyword evidence="4" id="KW-1185">Reference proteome</keyword>
<reference evidence="4" key="1">
    <citation type="journal article" date="2019" name="Int. J. Syst. Evol. Microbiol.">
        <title>The Global Catalogue of Microorganisms (GCM) 10K type strain sequencing project: providing services to taxonomists for standard genome sequencing and annotation.</title>
        <authorList>
            <consortium name="The Broad Institute Genomics Platform"/>
            <consortium name="The Broad Institute Genome Sequencing Center for Infectious Disease"/>
            <person name="Wu L."/>
            <person name="Ma J."/>
        </authorList>
    </citation>
    <scope>NUCLEOTIDE SEQUENCE [LARGE SCALE GENOMIC DNA]</scope>
    <source>
        <strain evidence="4">CECT 8482</strain>
    </source>
</reference>
<proteinExistence type="predicted"/>
<dbReference type="Pfam" id="PF01232">
    <property type="entry name" value="Mannitol_dh"/>
    <property type="match status" value="1"/>
</dbReference>
<evidence type="ECO:0000256" key="1">
    <source>
        <dbReference type="ARBA" id="ARBA00023002"/>
    </source>
</evidence>
<feature type="domain" description="Mannitol dehydrogenase N-terminal" evidence="2">
    <location>
        <begin position="34"/>
        <end position="145"/>
    </location>
</feature>
<evidence type="ECO:0000259" key="2">
    <source>
        <dbReference type="Pfam" id="PF01232"/>
    </source>
</evidence>
<sequence>MQVVKRRLAFSADYAALERIVATEARWIVSNTADRGFDPQPADSLPRPDPAQSYPAKLYHLLAARHLAGGGALTILPTELVARNGDVLRARVMDIAREQGADASLVDALSQHLWVNSLVDRIVSQELQPAGAVAEPYALWAIEDQPGLSMPRPIPRSRSCPISNRSSG</sequence>
<dbReference type="InterPro" id="IPR013131">
    <property type="entry name" value="Mannitol_DH_N"/>
</dbReference>
<keyword evidence="1" id="KW-0560">Oxidoreductase</keyword>
<dbReference type="Proteomes" id="UP001243846">
    <property type="component" value="Unassembled WGS sequence"/>
</dbReference>
<dbReference type="InterPro" id="IPR036291">
    <property type="entry name" value="NAD(P)-bd_dom_sf"/>
</dbReference>
<dbReference type="Gene3D" id="3.40.50.720">
    <property type="entry name" value="NAD(P)-binding Rossmann-like Domain"/>
    <property type="match status" value="1"/>
</dbReference>
<dbReference type="PANTHER" id="PTHR30524:SF0">
    <property type="entry name" value="ALTRONATE OXIDOREDUCTASE-RELATED"/>
    <property type="match status" value="1"/>
</dbReference>
<name>A0ABT8D8T0_9RHOB</name>
<accession>A0ABT8D8T0</accession>
<comment type="caution">
    <text evidence="3">The sequence shown here is derived from an EMBL/GenBank/DDBJ whole genome shotgun (WGS) entry which is preliminary data.</text>
</comment>
<organism evidence="3 4">
    <name type="scientific">Paracoccus cavernae</name>
    <dbReference type="NCBI Taxonomy" id="1571207"/>
    <lineage>
        <taxon>Bacteria</taxon>
        <taxon>Pseudomonadati</taxon>
        <taxon>Pseudomonadota</taxon>
        <taxon>Alphaproteobacteria</taxon>
        <taxon>Rhodobacterales</taxon>
        <taxon>Paracoccaceae</taxon>
        <taxon>Paracoccus</taxon>
    </lineage>
</organism>
<protein>
    <recommendedName>
        <fullName evidence="2">Mannitol dehydrogenase N-terminal domain-containing protein</fullName>
    </recommendedName>
</protein>
<evidence type="ECO:0000313" key="3">
    <source>
        <dbReference type="EMBL" id="MDN3712736.1"/>
    </source>
</evidence>
<gene>
    <name evidence="3" type="ORF">QWZ10_14995</name>
</gene>
<evidence type="ECO:0000313" key="4">
    <source>
        <dbReference type="Proteomes" id="UP001243846"/>
    </source>
</evidence>
<dbReference type="PANTHER" id="PTHR30524">
    <property type="entry name" value="MANNITOL-1-PHOSPHATE 5-DEHYDROGENASE"/>
    <property type="match status" value="1"/>
</dbReference>
<dbReference type="EMBL" id="JAUFRC010000001">
    <property type="protein sequence ID" value="MDN3712736.1"/>
    <property type="molecule type" value="Genomic_DNA"/>
</dbReference>